<evidence type="ECO:0000256" key="3">
    <source>
        <dbReference type="ARBA" id="ARBA00022737"/>
    </source>
</evidence>
<reference evidence="6" key="2">
    <citation type="journal article" date="2015" name="Sci. Data">
        <title>Construction, complete sequence, and annotation of a BAC contig covering the silkworm chorion locus.</title>
        <authorList>
            <person name="Chen Z."/>
            <person name="Nohata J."/>
            <person name="Guo H."/>
            <person name="Li S."/>
            <person name="Liu J."/>
            <person name="Guo Y."/>
            <person name="Yamamoto K."/>
            <person name="Kadono-Okuda K."/>
            <person name="Liu C."/>
            <person name="Arunkumar K.P."/>
            <person name="Nagaraju J."/>
            <person name="Zhang Y."/>
            <person name="Liu S."/>
            <person name="Labropoulou V."/>
            <person name="Swevers L."/>
            <person name="Tsitoura P."/>
            <person name="Iatrou K."/>
            <person name="Gopinathan K.P."/>
            <person name="Goldsmith M.R."/>
            <person name="Xia Q."/>
            <person name="Mita K."/>
        </authorList>
    </citation>
    <scope>NUCLEOTIDE SEQUENCE</scope>
</reference>
<comment type="function">
    <text evidence="1">This protein is one of many from the eggshell of the silk moth.</text>
</comment>
<evidence type="ECO:0000313" key="7">
    <source>
        <dbReference type="EnsemblMetazoa" id="XP_004933241.2"/>
    </source>
</evidence>
<evidence type="ECO:0000256" key="4">
    <source>
        <dbReference type="RuleBase" id="RU004378"/>
    </source>
</evidence>
<feature type="signal peptide" evidence="5">
    <location>
        <begin position="1"/>
        <end position="19"/>
    </location>
</feature>
<gene>
    <name evidence="6" type="primary">BmCho-112</name>
    <name evidence="7" type="synonym">101740521</name>
</gene>
<name>A0A0K2S2Y9_BOMMO</name>
<dbReference type="GO" id="GO:0007304">
    <property type="term" value="P:chorion-containing eggshell formation"/>
    <property type="evidence" value="ECO:0007669"/>
    <property type="project" value="InterPro"/>
</dbReference>
<comment type="similarity">
    <text evidence="2 4">Belongs to the chorion protein family.</text>
</comment>
<reference evidence="7" key="3">
    <citation type="submission" date="2022-06" db="UniProtKB">
        <authorList>
            <consortium name="EnsemblMetazoa"/>
        </authorList>
    </citation>
    <scope>IDENTIFICATION</scope>
    <source>
        <strain evidence="7">p50T (Dazao)</strain>
    </source>
</reference>
<reference evidence="8" key="1">
    <citation type="journal article" date="2008" name="Insect Biochem. Mol. Biol.">
        <title>The genome of a lepidopteran model insect, the silkworm Bombyx mori.</title>
        <authorList>
            <consortium name="International Silkworm Genome Consortium"/>
        </authorList>
    </citation>
    <scope>NUCLEOTIDE SEQUENCE [LARGE SCALE GENOMIC DNA]</scope>
    <source>
        <strain evidence="8">p50T</strain>
    </source>
</reference>
<evidence type="ECO:0000313" key="8">
    <source>
        <dbReference type="Proteomes" id="UP000005204"/>
    </source>
</evidence>
<evidence type="ECO:0000256" key="1">
    <source>
        <dbReference type="ARBA" id="ARBA00003434"/>
    </source>
</evidence>
<keyword evidence="8" id="KW-1185">Reference proteome</keyword>
<protein>
    <submittedName>
        <fullName evidence="6">Chorion early B</fullName>
    </submittedName>
</protein>
<organism evidence="6">
    <name type="scientific">Bombyx mori</name>
    <name type="common">Silk moth</name>
    <dbReference type="NCBI Taxonomy" id="7091"/>
    <lineage>
        <taxon>Eukaryota</taxon>
        <taxon>Metazoa</taxon>
        <taxon>Ecdysozoa</taxon>
        <taxon>Arthropoda</taxon>
        <taxon>Hexapoda</taxon>
        <taxon>Insecta</taxon>
        <taxon>Pterygota</taxon>
        <taxon>Neoptera</taxon>
        <taxon>Endopterygota</taxon>
        <taxon>Lepidoptera</taxon>
        <taxon>Glossata</taxon>
        <taxon>Ditrysia</taxon>
        <taxon>Bombycoidea</taxon>
        <taxon>Bombycidae</taxon>
        <taxon>Bombycinae</taxon>
        <taxon>Bombyx</taxon>
    </lineage>
</organism>
<evidence type="ECO:0000256" key="5">
    <source>
        <dbReference type="SAM" id="SignalP"/>
    </source>
</evidence>
<evidence type="ECO:0000256" key="2">
    <source>
        <dbReference type="ARBA" id="ARBA00005906"/>
    </source>
</evidence>
<evidence type="ECO:0000313" key="6">
    <source>
        <dbReference type="EMBL" id="BAS21479.1"/>
    </source>
</evidence>
<feature type="chain" id="PRO_5036294064" evidence="5">
    <location>
        <begin position="20"/>
        <end position="164"/>
    </location>
</feature>
<dbReference type="GO" id="GO:0005213">
    <property type="term" value="F:structural constituent of egg chorion"/>
    <property type="evidence" value="ECO:0007669"/>
    <property type="project" value="InterPro"/>
</dbReference>
<dbReference type="Pfam" id="PF01723">
    <property type="entry name" value="Chorion_1"/>
    <property type="match status" value="1"/>
</dbReference>
<dbReference type="KEGG" id="bmor:101740521"/>
<dbReference type="AlphaFoldDB" id="A0A0K2S2Y9"/>
<dbReference type="GO" id="GO:0042600">
    <property type="term" value="C:egg chorion"/>
    <property type="evidence" value="ECO:0007669"/>
    <property type="project" value="InterPro"/>
</dbReference>
<keyword evidence="5" id="KW-0732">Signal</keyword>
<keyword evidence="3" id="KW-0677">Repeat</keyword>
<dbReference type="EnsemblMetazoa" id="XM_004933184.3">
    <property type="protein sequence ID" value="XP_004933241.2"/>
    <property type="gene ID" value="LOC101740521"/>
</dbReference>
<dbReference type="EMBL" id="AB999997">
    <property type="protein sequence ID" value="BAS21479.1"/>
    <property type="molecule type" value="Genomic_DNA"/>
</dbReference>
<dbReference type="InterPro" id="IPR002635">
    <property type="entry name" value="Chorion"/>
</dbReference>
<accession>A0A0K2S2Y9</accession>
<dbReference type="GeneID" id="101740521"/>
<sequence>MSVKFCVLLVAGLLTSALSQCSGRGWYEGLGGEGPGFSSWYNRYGNRVLVDLATNSALGASNGGSFAVTSVSPCAPTGIALSSQNIYEGPVGVAGNLPFLGTAAVEETFKSIGVGHISSQCGDGVVAIRAESPVSAITPSPVPAVRGVVNGLLGQGTECGCASY</sequence>
<proteinExistence type="inferred from homology"/>
<dbReference type="Proteomes" id="UP000005204">
    <property type="component" value="Unassembled WGS sequence"/>
</dbReference>